<proteinExistence type="predicted"/>
<dbReference type="RefSeq" id="WP_243383341.1">
    <property type="nucleotide sequence ID" value="NZ_FYEX01000001.1"/>
</dbReference>
<dbReference type="InterPro" id="IPR013783">
    <property type="entry name" value="Ig-like_fold"/>
</dbReference>
<dbReference type="InterPro" id="IPR030831">
    <property type="entry name" value="Fuse-rel_SoxYZ"/>
</dbReference>
<keyword evidence="1" id="KW-0732">Signal</keyword>
<protein>
    <submittedName>
        <fullName evidence="4">Sulfur-oxidizing protein SoxY</fullName>
    </submittedName>
</protein>
<feature type="domain" description="Sulphur oxidation protein SoxZ" evidence="2">
    <location>
        <begin position="181"/>
        <end position="264"/>
    </location>
</feature>
<dbReference type="Pfam" id="PF08770">
    <property type="entry name" value="SoxZ"/>
    <property type="match status" value="1"/>
</dbReference>
<feature type="domain" description="Ig-like SoxY" evidence="3">
    <location>
        <begin position="49"/>
        <end position="155"/>
    </location>
</feature>
<reference evidence="4 5" key="1">
    <citation type="submission" date="2017-06" db="EMBL/GenBank/DDBJ databases">
        <authorList>
            <person name="Kim H.J."/>
            <person name="Triplett B.A."/>
        </authorList>
    </citation>
    <scope>NUCLEOTIDE SEQUENCE [LARGE SCALE GENOMIC DNA]</scope>
    <source>
        <strain evidence="4 5">MWH-VicM1</strain>
    </source>
</reference>
<dbReference type="EMBL" id="FYEX01000001">
    <property type="protein sequence ID" value="SNC62957.1"/>
    <property type="molecule type" value="Genomic_DNA"/>
</dbReference>
<feature type="signal peptide" evidence="1">
    <location>
        <begin position="1"/>
        <end position="24"/>
    </location>
</feature>
<dbReference type="Proteomes" id="UP000197215">
    <property type="component" value="Unassembled WGS sequence"/>
</dbReference>
<feature type="chain" id="PRO_5012488051" evidence="1">
    <location>
        <begin position="25"/>
        <end position="268"/>
    </location>
</feature>
<evidence type="ECO:0000259" key="3">
    <source>
        <dbReference type="Pfam" id="PF13501"/>
    </source>
</evidence>
<dbReference type="Gene3D" id="2.60.40.10">
    <property type="entry name" value="Immunoglobulins"/>
    <property type="match status" value="1"/>
</dbReference>
<name>A0A212TA74_9BURK</name>
<keyword evidence="5" id="KW-1185">Reference proteome</keyword>
<evidence type="ECO:0000313" key="5">
    <source>
        <dbReference type="Proteomes" id="UP000197215"/>
    </source>
</evidence>
<accession>A0A212TA74</accession>
<dbReference type="Gene3D" id="2.60.40.2470">
    <property type="entry name" value="SoxY domain"/>
    <property type="match status" value="1"/>
</dbReference>
<dbReference type="Pfam" id="PF13501">
    <property type="entry name" value="SoxY"/>
    <property type="match status" value="1"/>
</dbReference>
<dbReference type="InterPro" id="IPR032711">
    <property type="entry name" value="SoxY"/>
</dbReference>
<dbReference type="SUPFAM" id="SSF81296">
    <property type="entry name" value="E set domains"/>
    <property type="match status" value="1"/>
</dbReference>
<organism evidence="4 5">
    <name type="scientific">Polynucleobacter victoriensis</name>
    <dbReference type="NCBI Taxonomy" id="2049319"/>
    <lineage>
        <taxon>Bacteria</taxon>
        <taxon>Pseudomonadati</taxon>
        <taxon>Pseudomonadota</taxon>
        <taxon>Betaproteobacteria</taxon>
        <taxon>Burkholderiales</taxon>
        <taxon>Burkholderiaceae</taxon>
        <taxon>Polynucleobacter</taxon>
    </lineage>
</organism>
<evidence type="ECO:0000313" key="4">
    <source>
        <dbReference type="EMBL" id="SNC62957.1"/>
    </source>
</evidence>
<sequence>MIKFVKHLITVLVVGTGASHVALAASDLAKLSDGDKYESLAWPQLKKDYLKGGKVEFDKRIIVTGPDFAEDAMNVPVQFDATKLEKVGGGIEQIVVLVDRNPIKKVLVFEPNKVKAILSFRFKLEQSSPVRVAVQTKDKVWHVGHTWVEASGGGCTVNGASRNDGSWSKTLNEVSTRYFMSKNGDNIRLRTRVMHPMDTGLVAGVPAFHLEDLVLLDGQDKTWMRLQTFEPVSENPLFSFDLPSNAPVERLRLVGRDNNGNKLNSAVR</sequence>
<dbReference type="InterPro" id="IPR038162">
    <property type="entry name" value="SoxY_sf"/>
</dbReference>
<dbReference type="InterPro" id="IPR014756">
    <property type="entry name" value="Ig_E-set"/>
</dbReference>
<dbReference type="NCBIfam" id="TIGR04557">
    <property type="entry name" value="fuse_rel_SoxYZ"/>
    <property type="match status" value="1"/>
</dbReference>
<gene>
    <name evidence="4" type="ORF">SAMN06295916_0782</name>
</gene>
<dbReference type="InterPro" id="IPR014880">
    <property type="entry name" value="SoxZ_dom"/>
</dbReference>
<dbReference type="AlphaFoldDB" id="A0A212TA74"/>
<evidence type="ECO:0000256" key="1">
    <source>
        <dbReference type="SAM" id="SignalP"/>
    </source>
</evidence>
<evidence type="ECO:0000259" key="2">
    <source>
        <dbReference type="Pfam" id="PF08770"/>
    </source>
</evidence>